<sequence>MVMSQQLRATYTSLLANPRFPWSGLPRSSISEFQLLRVAPRYFPADATTLRQLDAMYGAYPLARGYPRFFETWLETCDLAARTQRNVSELVLSALETPNTMYFKDKVVVSGSLLLTPLFAFDSLVAANYAGLGHIVAHEILRRLHLKLTQAGNESIAAWSQYGERVRCLQQSRMAGDSSVVGSESGGDGNRTITLPDVADLVGLHAAYVAFRASKENLRLPSAHMTEEQVFFVMSCFKFCKNSAAGDGHRSPSPKSQIMGAIVPPSPPRERCNAPLRHLEAFVDAFKCSNSSRMNAALKCTFW</sequence>
<feature type="domain" description="Peptidase M13 C-terminal" evidence="2">
    <location>
        <begin position="105"/>
        <end position="300"/>
    </location>
</feature>
<gene>
    <name evidence="3" type="ORF">HPB48_000215</name>
</gene>
<dbReference type="GO" id="GO:0016485">
    <property type="term" value="P:protein processing"/>
    <property type="evidence" value="ECO:0007669"/>
    <property type="project" value="TreeGrafter"/>
</dbReference>
<protein>
    <recommendedName>
        <fullName evidence="2">Peptidase M13 C-terminal domain-containing protein</fullName>
    </recommendedName>
</protein>
<dbReference type="PROSITE" id="PS51885">
    <property type="entry name" value="NEPRILYSIN"/>
    <property type="match status" value="1"/>
</dbReference>
<evidence type="ECO:0000313" key="3">
    <source>
        <dbReference type="EMBL" id="KAH9367398.1"/>
    </source>
</evidence>
<dbReference type="Pfam" id="PF01431">
    <property type="entry name" value="Peptidase_M13"/>
    <property type="match status" value="1"/>
</dbReference>
<dbReference type="PANTHER" id="PTHR11733:SF241">
    <property type="entry name" value="GH26575P-RELATED"/>
    <property type="match status" value="1"/>
</dbReference>
<proteinExistence type="predicted"/>
<dbReference type="Proteomes" id="UP000821853">
    <property type="component" value="Chromosome 2"/>
</dbReference>
<dbReference type="GO" id="GO:0004222">
    <property type="term" value="F:metalloendopeptidase activity"/>
    <property type="evidence" value="ECO:0007669"/>
    <property type="project" value="InterPro"/>
</dbReference>
<keyword evidence="4" id="KW-1185">Reference proteome</keyword>
<evidence type="ECO:0000256" key="1">
    <source>
        <dbReference type="SAM" id="MobiDB-lite"/>
    </source>
</evidence>
<reference evidence="3 4" key="1">
    <citation type="journal article" date="2020" name="Cell">
        <title>Large-Scale Comparative Analyses of Tick Genomes Elucidate Their Genetic Diversity and Vector Capacities.</title>
        <authorList>
            <consortium name="Tick Genome and Microbiome Consortium (TIGMIC)"/>
            <person name="Jia N."/>
            <person name="Wang J."/>
            <person name="Shi W."/>
            <person name="Du L."/>
            <person name="Sun Y."/>
            <person name="Zhan W."/>
            <person name="Jiang J.F."/>
            <person name="Wang Q."/>
            <person name="Zhang B."/>
            <person name="Ji P."/>
            <person name="Bell-Sakyi L."/>
            <person name="Cui X.M."/>
            <person name="Yuan T.T."/>
            <person name="Jiang B.G."/>
            <person name="Yang W.F."/>
            <person name="Lam T.T."/>
            <person name="Chang Q.C."/>
            <person name="Ding S.J."/>
            <person name="Wang X.J."/>
            <person name="Zhu J.G."/>
            <person name="Ruan X.D."/>
            <person name="Zhao L."/>
            <person name="Wei J.T."/>
            <person name="Ye R.Z."/>
            <person name="Que T.C."/>
            <person name="Du C.H."/>
            <person name="Zhou Y.H."/>
            <person name="Cheng J.X."/>
            <person name="Dai P.F."/>
            <person name="Guo W.B."/>
            <person name="Han X.H."/>
            <person name="Huang E.J."/>
            <person name="Li L.F."/>
            <person name="Wei W."/>
            <person name="Gao Y.C."/>
            <person name="Liu J.Z."/>
            <person name="Shao H.Z."/>
            <person name="Wang X."/>
            <person name="Wang C.C."/>
            <person name="Yang T.C."/>
            <person name="Huo Q.B."/>
            <person name="Li W."/>
            <person name="Chen H.Y."/>
            <person name="Chen S.E."/>
            <person name="Zhou L.G."/>
            <person name="Ni X.B."/>
            <person name="Tian J.H."/>
            <person name="Sheng Y."/>
            <person name="Liu T."/>
            <person name="Pan Y.S."/>
            <person name="Xia L.Y."/>
            <person name="Li J."/>
            <person name="Zhao F."/>
            <person name="Cao W.C."/>
        </authorList>
    </citation>
    <scope>NUCLEOTIDE SEQUENCE [LARGE SCALE GENOMIC DNA]</scope>
    <source>
        <strain evidence="3">HaeL-2018</strain>
    </source>
</reference>
<dbReference type="InterPro" id="IPR024079">
    <property type="entry name" value="MetalloPept_cat_dom_sf"/>
</dbReference>
<dbReference type="PANTHER" id="PTHR11733">
    <property type="entry name" value="ZINC METALLOPROTEASE FAMILY M13 NEPRILYSIN-RELATED"/>
    <property type="match status" value="1"/>
</dbReference>
<evidence type="ECO:0000313" key="4">
    <source>
        <dbReference type="Proteomes" id="UP000821853"/>
    </source>
</evidence>
<dbReference type="VEuPathDB" id="VectorBase:HLOH_051390"/>
<feature type="region of interest" description="Disordered" evidence="1">
    <location>
        <begin position="247"/>
        <end position="266"/>
    </location>
</feature>
<dbReference type="InterPro" id="IPR000718">
    <property type="entry name" value="Peptidase_M13"/>
</dbReference>
<evidence type="ECO:0000259" key="2">
    <source>
        <dbReference type="Pfam" id="PF01431"/>
    </source>
</evidence>
<dbReference type="GO" id="GO:0005886">
    <property type="term" value="C:plasma membrane"/>
    <property type="evidence" value="ECO:0007669"/>
    <property type="project" value="TreeGrafter"/>
</dbReference>
<dbReference type="OrthoDB" id="6502397at2759"/>
<dbReference type="AlphaFoldDB" id="A0A9J6FME5"/>
<accession>A0A9J6FME5</accession>
<dbReference type="Gene3D" id="3.40.390.10">
    <property type="entry name" value="Collagenase (Catalytic Domain)"/>
    <property type="match status" value="1"/>
</dbReference>
<dbReference type="InterPro" id="IPR018497">
    <property type="entry name" value="Peptidase_M13_C"/>
</dbReference>
<dbReference type="EMBL" id="JABSTR010000004">
    <property type="protein sequence ID" value="KAH9367398.1"/>
    <property type="molecule type" value="Genomic_DNA"/>
</dbReference>
<name>A0A9J6FME5_HAELO</name>
<dbReference type="SUPFAM" id="SSF55486">
    <property type="entry name" value="Metalloproteases ('zincins'), catalytic domain"/>
    <property type="match status" value="1"/>
</dbReference>
<comment type="caution">
    <text evidence="3">The sequence shown here is derived from an EMBL/GenBank/DDBJ whole genome shotgun (WGS) entry which is preliminary data.</text>
</comment>
<organism evidence="3 4">
    <name type="scientific">Haemaphysalis longicornis</name>
    <name type="common">Bush tick</name>
    <dbReference type="NCBI Taxonomy" id="44386"/>
    <lineage>
        <taxon>Eukaryota</taxon>
        <taxon>Metazoa</taxon>
        <taxon>Ecdysozoa</taxon>
        <taxon>Arthropoda</taxon>
        <taxon>Chelicerata</taxon>
        <taxon>Arachnida</taxon>
        <taxon>Acari</taxon>
        <taxon>Parasitiformes</taxon>
        <taxon>Ixodida</taxon>
        <taxon>Ixodoidea</taxon>
        <taxon>Ixodidae</taxon>
        <taxon>Haemaphysalinae</taxon>
        <taxon>Haemaphysalis</taxon>
    </lineage>
</organism>